<evidence type="ECO:0000313" key="3">
    <source>
        <dbReference type="EMBL" id="KAK8945690.1"/>
    </source>
</evidence>
<reference evidence="3 4" key="1">
    <citation type="journal article" date="2022" name="Nat. Plants">
        <title>Genomes of leafy and leafless Platanthera orchids illuminate the evolution of mycoheterotrophy.</title>
        <authorList>
            <person name="Li M.H."/>
            <person name="Liu K.W."/>
            <person name="Li Z."/>
            <person name="Lu H.C."/>
            <person name="Ye Q.L."/>
            <person name="Zhang D."/>
            <person name="Wang J.Y."/>
            <person name="Li Y.F."/>
            <person name="Zhong Z.M."/>
            <person name="Liu X."/>
            <person name="Yu X."/>
            <person name="Liu D.K."/>
            <person name="Tu X.D."/>
            <person name="Liu B."/>
            <person name="Hao Y."/>
            <person name="Liao X.Y."/>
            <person name="Jiang Y.T."/>
            <person name="Sun W.H."/>
            <person name="Chen J."/>
            <person name="Chen Y.Q."/>
            <person name="Ai Y."/>
            <person name="Zhai J.W."/>
            <person name="Wu S.S."/>
            <person name="Zhou Z."/>
            <person name="Hsiao Y.Y."/>
            <person name="Wu W.L."/>
            <person name="Chen Y.Y."/>
            <person name="Lin Y.F."/>
            <person name="Hsu J.L."/>
            <person name="Li C.Y."/>
            <person name="Wang Z.W."/>
            <person name="Zhao X."/>
            <person name="Zhong W.Y."/>
            <person name="Ma X.K."/>
            <person name="Ma L."/>
            <person name="Huang J."/>
            <person name="Chen G.Z."/>
            <person name="Huang M.Z."/>
            <person name="Huang L."/>
            <person name="Peng D.H."/>
            <person name="Luo Y.B."/>
            <person name="Zou S.Q."/>
            <person name="Chen S.P."/>
            <person name="Lan S."/>
            <person name="Tsai W.C."/>
            <person name="Van de Peer Y."/>
            <person name="Liu Z.J."/>
        </authorList>
    </citation>
    <scope>NUCLEOTIDE SEQUENCE [LARGE SCALE GENOMIC DNA]</scope>
    <source>
        <strain evidence="3">Lor288</strain>
    </source>
</reference>
<comment type="caution">
    <text evidence="3">The sequence shown here is derived from an EMBL/GenBank/DDBJ whole genome shotgun (WGS) entry which is preliminary data.</text>
</comment>
<evidence type="ECO:0000256" key="1">
    <source>
        <dbReference type="ARBA" id="ARBA00010800"/>
    </source>
</evidence>
<organism evidence="3 4">
    <name type="scientific">Platanthera guangdongensis</name>
    <dbReference type="NCBI Taxonomy" id="2320717"/>
    <lineage>
        <taxon>Eukaryota</taxon>
        <taxon>Viridiplantae</taxon>
        <taxon>Streptophyta</taxon>
        <taxon>Embryophyta</taxon>
        <taxon>Tracheophyta</taxon>
        <taxon>Spermatophyta</taxon>
        <taxon>Magnoliopsida</taxon>
        <taxon>Liliopsida</taxon>
        <taxon>Asparagales</taxon>
        <taxon>Orchidaceae</taxon>
        <taxon>Orchidoideae</taxon>
        <taxon>Orchideae</taxon>
        <taxon>Orchidinae</taxon>
        <taxon>Platanthera</taxon>
    </lineage>
</organism>
<dbReference type="InterPro" id="IPR038085">
    <property type="entry name" value="Rnp2-like_sf"/>
</dbReference>
<evidence type="ECO:0000313" key="4">
    <source>
        <dbReference type="Proteomes" id="UP001412067"/>
    </source>
</evidence>
<dbReference type="Pfam" id="PF01900">
    <property type="entry name" value="RNase_P_Rpp14"/>
    <property type="match status" value="1"/>
</dbReference>
<dbReference type="Gene3D" id="3.30.70.3250">
    <property type="entry name" value="Ribonuclease P, Pop5 subunit"/>
    <property type="match status" value="1"/>
</dbReference>
<dbReference type="InterPro" id="IPR002759">
    <property type="entry name" value="Pop5/Rpp14/Rnp2-like"/>
</dbReference>
<evidence type="ECO:0000256" key="2">
    <source>
        <dbReference type="ARBA" id="ARBA00022694"/>
    </source>
</evidence>
<dbReference type="SUPFAM" id="SSF160350">
    <property type="entry name" value="Rnp2-like"/>
    <property type="match status" value="1"/>
</dbReference>
<keyword evidence="4" id="KW-1185">Reference proteome</keyword>
<dbReference type="PANTHER" id="PTHR15441:SF2">
    <property type="entry name" value="RIBONUCLEASE P_MRP PROTEIN SUBUNIT POP5"/>
    <property type="match status" value="1"/>
</dbReference>
<keyword evidence="2" id="KW-0819">tRNA processing</keyword>
<name>A0ABR2LN10_9ASPA</name>
<protein>
    <submittedName>
        <fullName evidence="3">Ribonuclease P/MRP protein subunit POP5</fullName>
    </submittedName>
</protein>
<comment type="similarity">
    <text evidence="1">Belongs to the eukaryotic/archaeal RNase P protein component 2 family.</text>
</comment>
<dbReference type="EMBL" id="JBBWWR010000017">
    <property type="protein sequence ID" value="KAK8945690.1"/>
    <property type="molecule type" value="Genomic_DNA"/>
</dbReference>
<dbReference type="PANTHER" id="PTHR15441">
    <property type="entry name" value="RIBONUCLEASE P PROTEIN SUBUNIT P14"/>
    <property type="match status" value="1"/>
</dbReference>
<accession>A0ABR2LN10</accession>
<dbReference type="Proteomes" id="UP001412067">
    <property type="component" value="Unassembled WGS sequence"/>
</dbReference>
<proteinExistence type="inferred from homology"/>
<sequence length="154" mass="17359">MVQFKNRYMVIEVMINGSKDSSGNYPIIVTEYNLLKAIKDKILLNFGECGLALSLGSLQVKYVNPSTRLCVIRTSRHDYQKIWAAMTMVKSIGKCPITLNLLALSGTIKACKSAALKCEEAKFEEYKLEVGNLITPERLSQIRSYSEKIKMLEN</sequence>
<gene>
    <name evidence="3" type="ORF">KSP40_PGU013928</name>
</gene>